<dbReference type="AlphaFoldDB" id="A0A328PG19"/>
<evidence type="ECO:0000313" key="10">
    <source>
        <dbReference type="Proteomes" id="UP000249782"/>
    </source>
</evidence>
<dbReference type="InterPro" id="IPR018449">
    <property type="entry name" value="NIL_domain"/>
</dbReference>
<comment type="caution">
    <text evidence="9">The sequence shown here is derived from an EMBL/GenBank/DDBJ whole genome shotgun (WGS) entry which is preliminary data.</text>
</comment>
<dbReference type="InterPro" id="IPR045865">
    <property type="entry name" value="ACT-like_dom_sf"/>
</dbReference>
<dbReference type="SUPFAM" id="SSF54862">
    <property type="entry name" value="4Fe-4S ferredoxins"/>
    <property type="match status" value="1"/>
</dbReference>
<dbReference type="PANTHER" id="PTHR43687:SF6">
    <property type="entry name" value="L-ASPARTATE SEMIALDEHYDE SULFURTRANSFERASE IRON-SULFUR SUBUNIT"/>
    <property type="match status" value="1"/>
</dbReference>
<keyword evidence="7" id="KW-0411">Iron-sulfur</keyword>
<dbReference type="RefSeq" id="WP_112093680.1">
    <property type="nucleotide sequence ID" value="NZ_QLOE01000003.1"/>
</dbReference>
<evidence type="ECO:0000256" key="6">
    <source>
        <dbReference type="ARBA" id="ARBA00023004"/>
    </source>
</evidence>
<keyword evidence="4" id="KW-0677">Repeat</keyword>
<dbReference type="InterPro" id="IPR017900">
    <property type="entry name" value="4Fe4S_Fe_S_CS"/>
</dbReference>
<name>A0A328PG19_9EURY</name>
<dbReference type="PROSITE" id="PS51379">
    <property type="entry name" value="4FE4S_FER_2"/>
    <property type="match status" value="2"/>
</dbReference>
<feature type="domain" description="4Fe-4S ferredoxin-type" evidence="8">
    <location>
        <begin position="100"/>
        <end position="128"/>
    </location>
</feature>
<dbReference type="Gene3D" id="3.30.70.260">
    <property type="match status" value="1"/>
</dbReference>
<dbReference type="Pfam" id="PF14697">
    <property type="entry name" value="Fer4_21"/>
    <property type="match status" value="1"/>
</dbReference>
<dbReference type="InterPro" id="IPR017896">
    <property type="entry name" value="4Fe4S_Fe-S-bd"/>
</dbReference>
<feature type="domain" description="4Fe-4S ferredoxin-type" evidence="8">
    <location>
        <begin position="70"/>
        <end position="99"/>
    </location>
</feature>
<dbReference type="EMBL" id="QLOE01000003">
    <property type="protein sequence ID" value="RAO79392.1"/>
    <property type="molecule type" value="Genomic_DNA"/>
</dbReference>
<dbReference type="GO" id="GO:0051539">
    <property type="term" value="F:4 iron, 4 sulfur cluster binding"/>
    <property type="evidence" value="ECO:0007669"/>
    <property type="project" value="UniProtKB-KW"/>
</dbReference>
<dbReference type="Proteomes" id="UP000249782">
    <property type="component" value="Unassembled WGS sequence"/>
</dbReference>
<protein>
    <submittedName>
        <fullName evidence="9">Ferredoxin</fullName>
    </submittedName>
</protein>
<evidence type="ECO:0000313" key="9">
    <source>
        <dbReference type="EMBL" id="RAO79392.1"/>
    </source>
</evidence>
<evidence type="ECO:0000259" key="8">
    <source>
        <dbReference type="PROSITE" id="PS51379"/>
    </source>
</evidence>
<keyword evidence="1" id="KW-0813">Transport</keyword>
<dbReference type="SMART" id="SM00930">
    <property type="entry name" value="NIL"/>
    <property type="match status" value="1"/>
</dbReference>
<dbReference type="PANTHER" id="PTHR43687">
    <property type="entry name" value="ADENYLYLSULFATE REDUCTASE, BETA SUBUNIT"/>
    <property type="match status" value="1"/>
</dbReference>
<keyword evidence="10" id="KW-1185">Reference proteome</keyword>
<evidence type="ECO:0000256" key="1">
    <source>
        <dbReference type="ARBA" id="ARBA00022448"/>
    </source>
</evidence>
<dbReference type="Gene3D" id="3.30.70.20">
    <property type="match status" value="1"/>
</dbReference>
<proteinExistence type="predicted"/>
<sequence>MKAWLRFLPSIIGKAIISEAIKKYDIEFNILRAHITPRGGKMLAEISGPEERESIKFMEEQGIEVNPIIKVVKKDKDKCIDCGACISLCPVKAITMEKDWTVEIDDQICIGCGFCTKSCPTKSIILFE</sequence>
<dbReference type="PROSITE" id="PS00198">
    <property type="entry name" value="4FE4S_FER_1"/>
    <property type="match status" value="2"/>
</dbReference>
<evidence type="ECO:0000256" key="3">
    <source>
        <dbReference type="ARBA" id="ARBA00022723"/>
    </source>
</evidence>
<organism evidence="9 10">
    <name type="scientific">Methanothermobacter tenebrarum</name>
    <dbReference type="NCBI Taxonomy" id="680118"/>
    <lineage>
        <taxon>Archaea</taxon>
        <taxon>Methanobacteriati</taxon>
        <taxon>Methanobacteriota</taxon>
        <taxon>Methanomada group</taxon>
        <taxon>Methanobacteria</taxon>
        <taxon>Methanobacteriales</taxon>
        <taxon>Methanobacteriaceae</taxon>
        <taxon>Methanothermobacter</taxon>
    </lineage>
</organism>
<evidence type="ECO:0000256" key="7">
    <source>
        <dbReference type="ARBA" id="ARBA00023014"/>
    </source>
</evidence>
<dbReference type="GO" id="GO:0046872">
    <property type="term" value="F:metal ion binding"/>
    <property type="evidence" value="ECO:0007669"/>
    <property type="project" value="UniProtKB-KW"/>
</dbReference>
<dbReference type="InterPro" id="IPR050572">
    <property type="entry name" value="Fe-S_Ferredoxin"/>
</dbReference>
<keyword evidence="5" id="KW-0249">Electron transport</keyword>
<accession>A0A328PG19</accession>
<dbReference type="GO" id="GO:0016491">
    <property type="term" value="F:oxidoreductase activity"/>
    <property type="evidence" value="ECO:0007669"/>
    <property type="project" value="UniProtKB-ARBA"/>
</dbReference>
<keyword evidence="6" id="KW-0408">Iron</keyword>
<keyword evidence="3" id="KW-0479">Metal-binding</keyword>
<evidence type="ECO:0000256" key="5">
    <source>
        <dbReference type="ARBA" id="ARBA00022982"/>
    </source>
</evidence>
<dbReference type="Pfam" id="PF09383">
    <property type="entry name" value="NIL"/>
    <property type="match status" value="1"/>
</dbReference>
<keyword evidence="2" id="KW-0004">4Fe-4S</keyword>
<evidence type="ECO:0000256" key="4">
    <source>
        <dbReference type="ARBA" id="ARBA00022737"/>
    </source>
</evidence>
<dbReference type="OrthoDB" id="15347at2157"/>
<dbReference type="SUPFAM" id="SSF55021">
    <property type="entry name" value="ACT-like"/>
    <property type="match status" value="1"/>
</dbReference>
<reference evidence="9 10" key="1">
    <citation type="submission" date="2018-06" db="EMBL/GenBank/DDBJ databases">
        <title>Draft genome sequence of hyperthermophilic methanogen Methanothermobacter tenebrarum sp. MCM-B 1447.</title>
        <authorList>
            <person name="Pore S.D."/>
            <person name="Dagar S."/>
            <person name="Dhakephalkar P.K."/>
        </authorList>
    </citation>
    <scope>NUCLEOTIDE SEQUENCE [LARGE SCALE GENOMIC DNA]</scope>
    <source>
        <strain evidence="9 10">MCM B 1447</strain>
    </source>
</reference>
<gene>
    <name evidence="9" type="ORF">DPC56_03550</name>
</gene>
<evidence type="ECO:0000256" key="2">
    <source>
        <dbReference type="ARBA" id="ARBA00022485"/>
    </source>
</evidence>